<keyword evidence="3" id="KW-1185">Reference proteome</keyword>
<accession>A0A7T4R3Z8</accession>
<dbReference type="InterPro" id="IPR012938">
    <property type="entry name" value="Glc/Sorbosone_DH"/>
</dbReference>
<proteinExistence type="predicted"/>
<dbReference type="RefSeq" id="WP_198571236.1">
    <property type="nucleotide sequence ID" value="NZ_CP066167.1"/>
</dbReference>
<reference evidence="2 3" key="1">
    <citation type="submission" date="2020-12" db="EMBL/GenBank/DDBJ databases">
        <authorList>
            <person name="Shan Y."/>
        </authorList>
    </citation>
    <scope>NUCLEOTIDE SEQUENCE [LARGE SCALE GENOMIC DNA]</scope>
    <source>
        <strain evidence="3">csc3.9</strain>
    </source>
</reference>
<dbReference type="Proteomes" id="UP000596063">
    <property type="component" value="Chromosome"/>
</dbReference>
<dbReference type="SUPFAM" id="SSF50952">
    <property type="entry name" value="Soluble quinoprotein glucose dehydrogenase"/>
    <property type="match status" value="1"/>
</dbReference>
<dbReference type="PANTHER" id="PTHR19328">
    <property type="entry name" value="HEDGEHOG-INTERACTING PROTEIN"/>
    <property type="match status" value="1"/>
</dbReference>
<sequence length="368" mass="40495">MQLVSTLFRQLVLVLPFIALWVSACARAESHLEVVVEGLNQPWGVAFLDKDRILISEKSGNLRLWQGGTLSPPLSGMPDVDARGQGGLLDLAYRDGWVYFSYAEPGPSVGRNSTAVARGRLEGNSLVDVAVIFRQLPRYPSRGHFGSRLAFSPQGHLFITLGDRQTARDDAQTLDNHHGKVIRIWPDGSIPEDNPYAASQGGKALPEIWSYGHRNVQGAAIHPDTGELWTHEHGPRGGDEVNITRAGVNYGWPVITYGEEYRGGKIGVGTHKAGMAQPLHYWVPSIAPSGMAFSTSGRYPQWQGDVFVGSLKFQQLVRLDVENGKIVGEERLFEESLGQRVRDVVQGPDGLLYILTDDSRGRLLRVQP</sequence>
<evidence type="ECO:0000259" key="1">
    <source>
        <dbReference type="Pfam" id="PF07995"/>
    </source>
</evidence>
<feature type="domain" description="Glucose/Sorbosone dehydrogenase" evidence="1">
    <location>
        <begin position="39"/>
        <end position="365"/>
    </location>
</feature>
<dbReference type="Gene3D" id="2.120.10.30">
    <property type="entry name" value="TolB, C-terminal domain"/>
    <property type="match status" value="1"/>
</dbReference>
<dbReference type="AlphaFoldDB" id="A0A7T4R3Z8"/>
<evidence type="ECO:0000313" key="2">
    <source>
        <dbReference type="EMBL" id="QQD19752.1"/>
    </source>
</evidence>
<evidence type="ECO:0000313" key="3">
    <source>
        <dbReference type="Proteomes" id="UP000596063"/>
    </source>
</evidence>
<dbReference type="EMBL" id="CP066167">
    <property type="protein sequence ID" value="QQD19752.1"/>
    <property type="molecule type" value="Genomic_DNA"/>
</dbReference>
<dbReference type="Pfam" id="PF07995">
    <property type="entry name" value="GSDH"/>
    <property type="match status" value="1"/>
</dbReference>
<dbReference type="PANTHER" id="PTHR19328:SF75">
    <property type="entry name" value="ALDOSE SUGAR DEHYDROGENASE YLII"/>
    <property type="match status" value="1"/>
</dbReference>
<name>A0A7T4R3Z8_9GAMM</name>
<dbReference type="KEGG" id="snan:I6N98_07890"/>
<protein>
    <submittedName>
        <fullName evidence="2">PQQ-dependent sugar dehydrogenase</fullName>
    </submittedName>
</protein>
<dbReference type="InterPro" id="IPR011042">
    <property type="entry name" value="6-blade_b-propeller_TolB-like"/>
</dbReference>
<gene>
    <name evidence="2" type="ORF">I6N98_07890</name>
</gene>
<organism evidence="2 3">
    <name type="scientific">Spongiibacter nanhainus</name>
    <dbReference type="NCBI Taxonomy" id="2794344"/>
    <lineage>
        <taxon>Bacteria</taxon>
        <taxon>Pseudomonadati</taxon>
        <taxon>Pseudomonadota</taxon>
        <taxon>Gammaproteobacteria</taxon>
        <taxon>Cellvibrionales</taxon>
        <taxon>Spongiibacteraceae</taxon>
        <taxon>Spongiibacter</taxon>
    </lineage>
</organism>
<dbReference type="InterPro" id="IPR011041">
    <property type="entry name" value="Quinoprot_gluc/sorb_DH_b-prop"/>
</dbReference>